<gene>
    <name evidence="1" type="ORF">NAV_LOCUS4990</name>
</gene>
<protein>
    <submittedName>
        <fullName evidence="1">Uncharacterized protein</fullName>
    </submittedName>
</protein>
<dbReference type="Proteomes" id="UP000276991">
    <property type="component" value="Unassembled WGS sequence"/>
</dbReference>
<keyword evidence="2" id="KW-1185">Reference proteome</keyword>
<proteinExistence type="predicted"/>
<dbReference type="AlphaFoldDB" id="A0A498SEU0"/>
<organism evidence="1 2">
    <name type="scientific">Acanthocheilonema viteae</name>
    <name type="common">Filarial nematode worm</name>
    <name type="synonym">Dipetalonema viteae</name>
    <dbReference type="NCBI Taxonomy" id="6277"/>
    <lineage>
        <taxon>Eukaryota</taxon>
        <taxon>Metazoa</taxon>
        <taxon>Ecdysozoa</taxon>
        <taxon>Nematoda</taxon>
        <taxon>Chromadorea</taxon>
        <taxon>Rhabditida</taxon>
        <taxon>Spirurina</taxon>
        <taxon>Spiruromorpha</taxon>
        <taxon>Filarioidea</taxon>
        <taxon>Onchocercidae</taxon>
        <taxon>Acanthocheilonema</taxon>
    </lineage>
</organism>
<evidence type="ECO:0000313" key="2">
    <source>
        <dbReference type="Proteomes" id="UP000276991"/>
    </source>
</evidence>
<reference evidence="1 2" key="1">
    <citation type="submission" date="2018-08" db="EMBL/GenBank/DDBJ databases">
        <authorList>
            <person name="Laetsch R D."/>
            <person name="Stevens L."/>
            <person name="Kumar S."/>
            <person name="Blaxter L. M."/>
        </authorList>
    </citation>
    <scope>NUCLEOTIDE SEQUENCE [LARGE SCALE GENOMIC DNA]</scope>
</reference>
<name>A0A498SEU0_ACAVI</name>
<dbReference type="STRING" id="6277.A0A498SEU0"/>
<dbReference type="OrthoDB" id="10062843at2759"/>
<dbReference type="EMBL" id="UPTC01000809">
    <property type="protein sequence ID" value="VBB30199.1"/>
    <property type="molecule type" value="Genomic_DNA"/>
</dbReference>
<evidence type="ECO:0000313" key="1">
    <source>
        <dbReference type="EMBL" id="VBB30199.1"/>
    </source>
</evidence>
<accession>A0A498SEU0</accession>
<sequence length="343" mass="40384">MKQPEIRYHLEHNYAIYVFKYYEDLTSLRQLIMENILQKRFRSSNLTFTFESIIRGIRMQYILAVMILTNNKKDGEEELLKNMQDDVKWLKESVMPEFLTDLTDDQFDMMIKVCETYIYLWTQQLKTYNTPFAFRAELCDIQWIDNMKSSRGAIKLLTAMIELFKNLIVSANAAEGWLSICNTLNSCNLLTSNSIAEQAKIIADLVLKEFLETNKEVGIIQSPLNPRLELNKVIDFWINKILLKDRLLRCSVLAYLKDKIESLFANIVQEDEIQCYGMVIQFLLLLRNSARKIRSTSINSSMRKDTNLYETCVEVLGEQLRGLRYKYEKNEMFLHMDALFKEL</sequence>